<comment type="similarity">
    <text evidence="1 17">Belongs to the DNA polymerase type-A family.</text>
</comment>
<dbReference type="PATRIC" id="fig|1423781.4.peg.254"/>
<evidence type="ECO:0000256" key="17">
    <source>
        <dbReference type="RuleBase" id="RU004460"/>
    </source>
</evidence>
<dbReference type="InterPro" id="IPR018320">
    <property type="entry name" value="DNA_polymerase_1"/>
</dbReference>
<name>A0A0R2AQX1_9LACO</name>
<dbReference type="InterPro" id="IPR008918">
    <property type="entry name" value="HhH2"/>
</dbReference>
<evidence type="ECO:0000256" key="6">
    <source>
        <dbReference type="ARBA" id="ARBA00022695"/>
    </source>
</evidence>
<dbReference type="Gene3D" id="1.20.1060.10">
    <property type="entry name" value="Taq DNA Polymerase, Chain T, domain 4"/>
    <property type="match status" value="1"/>
</dbReference>
<dbReference type="EMBL" id="AYYQ01000031">
    <property type="protein sequence ID" value="KRM68132.1"/>
    <property type="molecule type" value="Genomic_DNA"/>
</dbReference>
<keyword evidence="13 17" id="KW-0238">DNA-binding</keyword>
<dbReference type="InterPro" id="IPR002298">
    <property type="entry name" value="DNA_polymerase_A"/>
</dbReference>
<dbReference type="STRING" id="1423781.FD06_GL000251"/>
<dbReference type="SMART" id="SM00474">
    <property type="entry name" value="35EXOc"/>
    <property type="match status" value="1"/>
</dbReference>
<dbReference type="CDD" id="cd06140">
    <property type="entry name" value="DNA_polA_I_Bacillus_like_exo"/>
    <property type="match status" value="1"/>
</dbReference>
<keyword evidence="22" id="KW-1185">Reference proteome</keyword>
<evidence type="ECO:0000256" key="13">
    <source>
        <dbReference type="ARBA" id="ARBA00023125"/>
    </source>
</evidence>
<dbReference type="GO" id="GO:0008408">
    <property type="term" value="F:3'-5' exonuclease activity"/>
    <property type="evidence" value="ECO:0007669"/>
    <property type="project" value="InterPro"/>
</dbReference>
<dbReference type="InterPro" id="IPR001098">
    <property type="entry name" value="DNA-dir_DNA_pol_A_palm_dom"/>
</dbReference>
<evidence type="ECO:0000256" key="11">
    <source>
        <dbReference type="ARBA" id="ARBA00022839"/>
    </source>
</evidence>
<dbReference type="InterPro" id="IPR020045">
    <property type="entry name" value="DNA_polI_H3TH"/>
</dbReference>
<evidence type="ECO:0000256" key="2">
    <source>
        <dbReference type="ARBA" id="ARBA00011541"/>
    </source>
</evidence>
<dbReference type="PRINTS" id="PR00868">
    <property type="entry name" value="DNAPOLI"/>
</dbReference>
<dbReference type="SMART" id="SM00279">
    <property type="entry name" value="HhH2"/>
    <property type="match status" value="1"/>
</dbReference>
<evidence type="ECO:0000313" key="21">
    <source>
        <dbReference type="EMBL" id="KRM68132.1"/>
    </source>
</evidence>
<evidence type="ECO:0000256" key="5">
    <source>
        <dbReference type="ARBA" id="ARBA00022679"/>
    </source>
</evidence>
<comment type="caution">
    <text evidence="21">The sequence shown here is derived from an EMBL/GenBank/DDBJ whole genome shotgun (WGS) entry which is preliminary data.</text>
</comment>
<evidence type="ECO:0000256" key="15">
    <source>
        <dbReference type="ARBA" id="ARBA00049244"/>
    </source>
</evidence>
<dbReference type="SMART" id="SM00475">
    <property type="entry name" value="53EXOc"/>
    <property type="match status" value="1"/>
</dbReference>
<dbReference type="FunFam" id="1.10.150.20:FF:000002">
    <property type="entry name" value="DNA polymerase I"/>
    <property type="match status" value="1"/>
</dbReference>
<keyword evidence="11" id="KW-0269">Exonuclease</keyword>
<dbReference type="InterPro" id="IPR054690">
    <property type="entry name" value="DNA_polI_exonuclease"/>
</dbReference>
<evidence type="ECO:0000259" key="20">
    <source>
        <dbReference type="SMART" id="SM00482"/>
    </source>
</evidence>
<keyword evidence="5 17" id="KW-0808">Transferase</keyword>
<evidence type="ECO:0000256" key="10">
    <source>
        <dbReference type="ARBA" id="ARBA00022801"/>
    </source>
</evidence>
<dbReference type="InterPro" id="IPR029060">
    <property type="entry name" value="PIN-like_dom_sf"/>
</dbReference>
<comment type="subunit">
    <text evidence="2 17">Single-chain monomer with multiple functions.</text>
</comment>
<dbReference type="NCBIfam" id="TIGR00593">
    <property type="entry name" value="pola"/>
    <property type="match status" value="1"/>
</dbReference>
<feature type="domain" description="DNA-directed DNA polymerase family A palm" evidence="20">
    <location>
        <begin position="640"/>
        <end position="846"/>
    </location>
</feature>
<dbReference type="SMART" id="SM00482">
    <property type="entry name" value="POLAc"/>
    <property type="match status" value="1"/>
</dbReference>
<dbReference type="GO" id="GO:0003677">
    <property type="term" value="F:DNA binding"/>
    <property type="evidence" value="ECO:0007669"/>
    <property type="project" value="UniProtKB-UniRule"/>
</dbReference>
<dbReference type="GO" id="GO:0006261">
    <property type="term" value="P:DNA-templated DNA replication"/>
    <property type="evidence" value="ECO:0007669"/>
    <property type="project" value="UniProtKB-UniRule"/>
</dbReference>
<dbReference type="Pfam" id="PF02739">
    <property type="entry name" value="5_3_exonuc_N"/>
    <property type="match status" value="1"/>
</dbReference>
<dbReference type="GO" id="GO:0008409">
    <property type="term" value="F:5'-3' exonuclease activity"/>
    <property type="evidence" value="ECO:0007669"/>
    <property type="project" value="InterPro"/>
</dbReference>
<dbReference type="SUPFAM" id="SSF88723">
    <property type="entry name" value="PIN domain-like"/>
    <property type="match status" value="1"/>
</dbReference>
<dbReference type="FunFam" id="1.20.1060.10:FF:000001">
    <property type="entry name" value="DNA polymerase I"/>
    <property type="match status" value="1"/>
</dbReference>
<dbReference type="InterPro" id="IPR043502">
    <property type="entry name" value="DNA/RNA_pol_sf"/>
</dbReference>
<dbReference type="SUPFAM" id="SSF53098">
    <property type="entry name" value="Ribonuclease H-like"/>
    <property type="match status" value="1"/>
</dbReference>
<keyword evidence="12 17" id="KW-0239">DNA-directed DNA polymerase</keyword>
<organism evidence="21 22">
    <name type="scientific">Apilactobacillus ozensis DSM 23829 = JCM 17196</name>
    <dbReference type="NCBI Taxonomy" id="1423781"/>
    <lineage>
        <taxon>Bacteria</taxon>
        <taxon>Bacillati</taxon>
        <taxon>Bacillota</taxon>
        <taxon>Bacilli</taxon>
        <taxon>Lactobacillales</taxon>
        <taxon>Lactobacillaceae</taxon>
        <taxon>Apilactobacillus</taxon>
    </lineage>
</organism>
<dbReference type="InterPro" id="IPR012337">
    <property type="entry name" value="RNaseH-like_sf"/>
</dbReference>
<dbReference type="EC" id="2.7.7.7" evidence="3 16"/>
<dbReference type="Pfam" id="PF00476">
    <property type="entry name" value="DNA_pol_A"/>
    <property type="match status" value="1"/>
</dbReference>
<evidence type="ECO:0000259" key="18">
    <source>
        <dbReference type="SMART" id="SM00474"/>
    </source>
</evidence>
<feature type="domain" description="5'-3' exonuclease" evidence="19">
    <location>
        <begin position="4"/>
        <end position="267"/>
    </location>
</feature>
<dbReference type="NCBIfam" id="NF004397">
    <property type="entry name" value="PRK05755.1"/>
    <property type="match status" value="1"/>
</dbReference>
<dbReference type="SUPFAM" id="SSF56672">
    <property type="entry name" value="DNA/RNA polymerases"/>
    <property type="match status" value="1"/>
</dbReference>
<feature type="domain" description="3'-5' exonuclease" evidence="18">
    <location>
        <begin position="298"/>
        <end position="473"/>
    </location>
</feature>
<dbReference type="Proteomes" id="UP000052012">
    <property type="component" value="Unassembled WGS sequence"/>
</dbReference>
<dbReference type="PANTHER" id="PTHR10133">
    <property type="entry name" value="DNA POLYMERASE I"/>
    <property type="match status" value="1"/>
</dbReference>
<dbReference type="CDD" id="cd09898">
    <property type="entry name" value="H3TH_53EXO"/>
    <property type="match status" value="1"/>
</dbReference>
<keyword evidence="6 17" id="KW-0548">Nucleotidyltransferase</keyword>
<dbReference type="InterPro" id="IPR020046">
    <property type="entry name" value="5-3_exonucl_a-hlix_arch_N"/>
</dbReference>
<dbReference type="InterPro" id="IPR036279">
    <property type="entry name" value="5-3_exonuclease_C_sf"/>
</dbReference>
<dbReference type="Gene3D" id="3.30.70.370">
    <property type="match status" value="1"/>
</dbReference>
<dbReference type="CDD" id="cd08637">
    <property type="entry name" value="DNA_pol_A_pol_I_C"/>
    <property type="match status" value="1"/>
</dbReference>
<gene>
    <name evidence="17" type="primary">polA</name>
    <name evidence="21" type="ORF">FD06_GL000251</name>
</gene>
<sequence length="882" mass="99826">MADKKLLLIDGNSILYKAFYALYHSIDRFTNSEGLHTNAIYGFNNMLQTMLDKVHPDMALAAFDFGKVTFRTKLYADYKGGRHKTPDELIEQFDGVKKLLSARGIKSYELENYEADDIIGTLSKQAEDMGYETTIVTGDRDLTQLCSDKVTVSISKTGTSNIVHYNADYVMENMNITPNQIIDVKALQGDNSDNYPGIEKVGPKTALKLINQYGSIEKLYDNIDEISGKKLKEHLIEGKKNAFLGKKLATIKRDAPLEIGIEDVPYLGDQVDELVTFYQKMNFRKFLRELNSSHEVDDSSVNYHALSTQNVDDLSNINLNDCTFYLEMDGDNYHNAPIVGFVLGNGNDWYVSRDIEMLKSTSIKSILENSKVTKNVFDAKRTYVGLNRLGIHLKSVNFDMLIVSYLLDTNDNSNDLGKIANLHDYYDVKSDEEVYGKGAKRSIPDSDDKFFSHLVKKAKAINDLKVPLFDKLKDHNQKDLYHNVELPVTFVLADMEINGITVNSEYLSNMGSKLKERISEIEQSIYNMANEEFNIGSPKQLGVILFEKMGLPVIKKTKTGYSTAVDVLEQLAPDYPIVQKVLDYRQLSKILSTYVDGILKVVNDSDNKVHTRYLQTLTQTGRLSSVDPNLQNIPVRTEEGRLIRKAFVPHKSDWQIFSSDYSQIELRVLASITGDTNMQEEFMNNDDIHASTARRIFGLSSNDEVTPNIRRQAKAVNFGIVYGISDFGLAKNTGISRAKAKEFIDKYFAEYPGVKKYMDDSVEKAKANGYVETIAHRRRYIPEINSKNFHQRSFAERTAINSPIQGSAADIIKIAMINMAEAIKDMHAKMLLQVHDELIFEAPVDEIPKLEKIVPSIMDSAVKLNVPLKVKSHYGKNWYDLK</sequence>
<dbReference type="Gene3D" id="1.10.150.20">
    <property type="entry name" value="5' to 3' exonuclease, C-terminal subdomain"/>
    <property type="match status" value="2"/>
</dbReference>
<dbReference type="InterPro" id="IPR036397">
    <property type="entry name" value="RNaseH_sf"/>
</dbReference>
<dbReference type="Gene3D" id="3.40.50.1010">
    <property type="entry name" value="5'-nuclease"/>
    <property type="match status" value="1"/>
</dbReference>
<evidence type="ECO:0000256" key="1">
    <source>
        <dbReference type="ARBA" id="ARBA00007705"/>
    </source>
</evidence>
<keyword evidence="10" id="KW-0378">Hydrolase</keyword>
<evidence type="ECO:0000256" key="12">
    <source>
        <dbReference type="ARBA" id="ARBA00022932"/>
    </source>
</evidence>
<dbReference type="SUPFAM" id="SSF47807">
    <property type="entry name" value="5' to 3' exonuclease, C-terminal subdomain"/>
    <property type="match status" value="1"/>
</dbReference>
<dbReference type="RefSeq" id="WP_056966468.1">
    <property type="nucleotide sequence ID" value="NZ_AYYQ01000031.1"/>
</dbReference>
<comment type="catalytic activity">
    <reaction evidence="15 17">
        <text>DNA(n) + a 2'-deoxyribonucleoside 5'-triphosphate = DNA(n+1) + diphosphate</text>
        <dbReference type="Rhea" id="RHEA:22508"/>
        <dbReference type="Rhea" id="RHEA-COMP:17339"/>
        <dbReference type="Rhea" id="RHEA-COMP:17340"/>
        <dbReference type="ChEBI" id="CHEBI:33019"/>
        <dbReference type="ChEBI" id="CHEBI:61560"/>
        <dbReference type="ChEBI" id="CHEBI:173112"/>
        <dbReference type="EC" id="2.7.7.7"/>
    </reaction>
</comment>
<dbReference type="GO" id="GO:0006302">
    <property type="term" value="P:double-strand break repair"/>
    <property type="evidence" value="ECO:0007669"/>
    <property type="project" value="TreeGrafter"/>
</dbReference>
<dbReference type="InterPro" id="IPR019760">
    <property type="entry name" value="DNA-dir_DNA_pol_A_CS"/>
</dbReference>
<evidence type="ECO:0000256" key="14">
    <source>
        <dbReference type="ARBA" id="ARBA00023204"/>
    </source>
</evidence>
<dbReference type="GO" id="GO:0003887">
    <property type="term" value="F:DNA-directed DNA polymerase activity"/>
    <property type="evidence" value="ECO:0007669"/>
    <property type="project" value="UniProtKB-UniRule"/>
</dbReference>
<evidence type="ECO:0000313" key="22">
    <source>
        <dbReference type="Proteomes" id="UP000052012"/>
    </source>
</evidence>
<evidence type="ECO:0000259" key="19">
    <source>
        <dbReference type="SMART" id="SM00475"/>
    </source>
</evidence>
<reference evidence="21 22" key="1">
    <citation type="journal article" date="2015" name="Genome Announc.">
        <title>Expanding the biotechnology potential of lactobacilli through comparative genomics of 213 strains and associated genera.</title>
        <authorList>
            <person name="Sun Z."/>
            <person name="Harris H.M."/>
            <person name="McCann A."/>
            <person name="Guo C."/>
            <person name="Argimon S."/>
            <person name="Zhang W."/>
            <person name="Yang X."/>
            <person name="Jeffery I.B."/>
            <person name="Cooney J.C."/>
            <person name="Kagawa T.F."/>
            <person name="Liu W."/>
            <person name="Song Y."/>
            <person name="Salvetti E."/>
            <person name="Wrobel A."/>
            <person name="Rasinkangas P."/>
            <person name="Parkhill J."/>
            <person name="Rea M.C."/>
            <person name="O'Sullivan O."/>
            <person name="Ritari J."/>
            <person name="Douillard F.P."/>
            <person name="Paul Ross R."/>
            <person name="Yang R."/>
            <person name="Briner A.E."/>
            <person name="Felis G.E."/>
            <person name="de Vos W.M."/>
            <person name="Barrangou R."/>
            <person name="Klaenhammer T.R."/>
            <person name="Caufield P.W."/>
            <person name="Cui Y."/>
            <person name="Zhang H."/>
            <person name="O'Toole P.W."/>
        </authorList>
    </citation>
    <scope>NUCLEOTIDE SEQUENCE [LARGE SCALE GENOMIC DNA]</scope>
    <source>
        <strain evidence="21 22">DSM 23829</strain>
    </source>
</reference>
<dbReference type="PANTHER" id="PTHR10133:SF27">
    <property type="entry name" value="DNA POLYMERASE NU"/>
    <property type="match status" value="1"/>
</dbReference>
<dbReference type="OrthoDB" id="9806424at2"/>
<dbReference type="InterPro" id="IPR002562">
    <property type="entry name" value="3'-5'_exonuclease_dom"/>
</dbReference>
<dbReference type="Pfam" id="PF22619">
    <property type="entry name" value="DNA_polI_exo1"/>
    <property type="match status" value="1"/>
</dbReference>
<dbReference type="AlphaFoldDB" id="A0A0R2AQX1"/>
<evidence type="ECO:0000256" key="9">
    <source>
        <dbReference type="ARBA" id="ARBA00022763"/>
    </source>
</evidence>
<protein>
    <recommendedName>
        <fullName evidence="4 16">DNA polymerase I</fullName>
        <ecNumber evidence="3 16">2.7.7.7</ecNumber>
    </recommendedName>
</protein>
<dbReference type="Pfam" id="PF01367">
    <property type="entry name" value="5_3_exonuc"/>
    <property type="match status" value="1"/>
</dbReference>
<dbReference type="Gene3D" id="3.30.420.10">
    <property type="entry name" value="Ribonuclease H-like superfamily/Ribonuclease H"/>
    <property type="match status" value="1"/>
</dbReference>
<dbReference type="InterPro" id="IPR002421">
    <property type="entry name" value="5-3_exonuclease"/>
</dbReference>
<dbReference type="FunFam" id="3.40.50.1010:FF:000001">
    <property type="entry name" value="DNA polymerase I"/>
    <property type="match status" value="1"/>
</dbReference>
<keyword evidence="9 17" id="KW-0227">DNA damage</keyword>
<proteinExistence type="inferred from homology"/>
<evidence type="ECO:0000256" key="8">
    <source>
        <dbReference type="ARBA" id="ARBA00022722"/>
    </source>
</evidence>
<evidence type="ECO:0000256" key="4">
    <source>
        <dbReference type="ARBA" id="ARBA00020311"/>
    </source>
</evidence>
<accession>A0A0R2AQX1</accession>
<dbReference type="PROSITE" id="PS00447">
    <property type="entry name" value="DNA_POLYMERASE_A"/>
    <property type="match status" value="1"/>
</dbReference>
<keyword evidence="8" id="KW-0540">Nuclease</keyword>
<keyword evidence="14 17" id="KW-0234">DNA repair</keyword>
<evidence type="ECO:0000256" key="7">
    <source>
        <dbReference type="ARBA" id="ARBA00022705"/>
    </source>
</evidence>
<dbReference type="FunFam" id="1.10.150.20:FF:000003">
    <property type="entry name" value="DNA polymerase I"/>
    <property type="match status" value="1"/>
</dbReference>
<keyword evidence="7 17" id="KW-0235">DNA replication</keyword>
<evidence type="ECO:0000256" key="16">
    <source>
        <dbReference type="NCBIfam" id="TIGR00593"/>
    </source>
</evidence>
<evidence type="ECO:0000256" key="3">
    <source>
        <dbReference type="ARBA" id="ARBA00012417"/>
    </source>
</evidence>
<dbReference type="CDD" id="cd09859">
    <property type="entry name" value="PIN_53EXO"/>
    <property type="match status" value="1"/>
</dbReference>